<reference evidence="3" key="2">
    <citation type="submission" date="2019-03" db="EMBL/GenBank/DDBJ databases">
        <authorList>
            <person name="Warren W.C."/>
            <person name="Johnson G.S."/>
        </authorList>
    </citation>
    <scope>NUCLEOTIDE SEQUENCE [LARGE SCALE GENOMIC DNA]</scope>
    <source>
        <strain evidence="3">Basenji</strain>
    </source>
</reference>
<feature type="compositionally biased region" description="Low complexity" evidence="2">
    <location>
        <begin position="726"/>
        <end position="737"/>
    </location>
</feature>
<dbReference type="InterPro" id="IPR038830">
    <property type="entry name" value="CCDC186"/>
</dbReference>
<organism evidence="3 5">
    <name type="scientific">Canis lupus familiaris</name>
    <name type="common">Dog</name>
    <name type="synonym">Canis familiaris</name>
    <dbReference type="NCBI Taxonomy" id="9615"/>
    <lineage>
        <taxon>Eukaryota</taxon>
        <taxon>Metazoa</taxon>
        <taxon>Chordata</taxon>
        <taxon>Craniata</taxon>
        <taxon>Vertebrata</taxon>
        <taxon>Euteleostomi</taxon>
        <taxon>Mammalia</taxon>
        <taxon>Eutheria</taxon>
        <taxon>Laurasiatheria</taxon>
        <taxon>Carnivora</taxon>
        <taxon>Caniformia</taxon>
        <taxon>Canidae</taxon>
        <taxon>Canis</taxon>
    </lineage>
</organism>
<dbReference type="PANTHER" id="PTHR18911:SF5">
    <property type="entry name" value="COILED-COIL DOMAIN-CONTAINING PROTEIN 186"/>
    <property type="match status" value="1"/>
</dbReference>
<dbReference type="PANTHER" id="PTHR18911">
    <property type="entry name" value="CTCL TUMOR ANTIGEN HD-CL-01"/>
    <property type="match status" value="1"/>
</dbReference>
<evidence type="ECO:0000313" key="4">
    <source>
        <dbReference type="Ensembl" id="ENSCAFP00040035419.1"/>
    </source>
</evidence>
<feature type="coiled-coil region" evidence="1">
    <location>
        <begin position="773"/>
        <end position="807"/>
    </location>
</feature>
<reference evidence="4" key="1">
    <citation type="submission" date="2018-10" db="EMBL/GenBank/DDBJ databases">
        <title>De novo assembly of a Great Dane genome.</title>
        <authorList>
            <person name="Kidd J.M."/>
            <person name="Pendleton A.L."/>
            <person name="Shen F."/>
            <person name="Emery S."/>
        </authorList>
    </citation>
    <scope>NUCLEOTIDE SEQUENCE [LARGE SCALE GENOMIC DNA]</scope>
    <source>
        <strain evidence="4">Great Dane</strain>
    </source>
</reference>
<dbReference type="AlphaFoldDB" id="A0A8C0PK98"/>
<dbReference type="Ensembl" id="ENSCAFT00030048327.1">
    <property type="protein sequence ID" value="ENSCAFP00030042286.1"/>
    <property type="gene ID" value="ENSCAFG00030026133.1"/>
</dbReference>
<protein>
    <submittedName>
        <fullName evidence="3">Coiled-coil domain containing 186</fullName>
    </submittedName>
</protein>
<keyword evidence="1" id="KW-0175">Coiled coil</keyword>
<evidence type="ECO:0000256" key="1">
    <source>
        <dbReference type="SAM" id="Coils"/>
    </source>
</evidence>
<gene>
    <name evidence="3" type="primary">CCDC186</name>
</gene>
<reference evidence="3" key="3">
    <citation type="submission" date="2025-05" db="UniProtKB">
        <authorList>
            <consortium name="Ensembl"/>
        </authorList>
    </citation>
    <scope>IDENTIFICATION</scope>
</reference>
<feature type="region of interest" description="Disordered" evidence="2">
    <location>
        <begin position="691"/>
        <end position="758"/>
    </location>
</feature>
<evidence type="ECO:0000313" key="3">
    <source>
        <dbReference type="Ensembl" id="ENSCAFP00030042286.1"/>
    </source>
</evidence>
<accession>A0A8C0PK98</accession>
<name>A0A8C0PK98_CANLF</name>
<evidence type="ECO:0000313" key="5">
    <source>
        <dbReference type="Proteomes" id="UP000694429"/>
    </source>
</evidence>
<dbReference type="Proteomes" id="UP000694429">
    <property type="component" value="Chromosome 28"/>
</dbReference>
<dbReference type="OrthoDB" id="5583482at2759"/>
<sequence>MSETEHIASISSDKNIGKTFELKEDSSNSFSGDESSLENESKLSSLNFDKTSCQPNEHNEIEAQENSIQDHSGGVDSCAKTDICPENSEQIASFPGGDFTKQVLKTNETEQTVTQILAELRSSTFTEAANQKTYSESPYDTDCTKKLISKIKNVSASEDLLEEIESELLSTEFAEHRVPNGMNKGERALVMFEKCVQEKYLQQEHTIKKLIKENKKHQELILDICSEKDNLREELKKRTETEKQHMSTIKQLESRIEELSKEVKTSKEKLVAQDIAAKNAVQQLHKEMAHRMEQANKKCEEARQEKEAMVMKYVRGEKESLDLRKEKEILERKLRDANKESEKNTNKIKQLSQEKGRLHQLYETKESETTRLTREIDKLKEDINSHVIKVKWAQNKLKAEMDSHKETKDKLKETTTKLTQAKEEADQIRKNCQDMIKTYQESEEIKSNELDAKLRVTKGELEKQMQEKSDQLEMHHAKIKELEDLKRTFKEGMDELRTLRTKVKCLEDERLRTEDELSKYKEIINRQKAEIQNLLDKVKIVDQIQEQHQRGKQEIENLKEEVESLNSLINDLQKDIEGSRKRESELLLFTEKLTSKNAQLQSESNSLQSQFDKLSCSESQLQSQCEQMKQTNTNLEFEEHRKQNLESRLLKEEELRKEEVQTLQAELTCRQTEVKALSTQVEELKDELVTQRRKHASSVKDLTKQLQQARRKLDQIENGSYDKEVSSMGSRSSSSGSLNARSGTEDRSPENTGSSVAVDNFPEVDKAMLIERIVRLQKAHARKNEKIEFMEDHIKQLVEEIRKKTKIIQSYILREESGTLSSEASDFNKVHLSRRGGIMASLYTSHPADSGLTLDLSLEINRKLQAVLEDTLLKNITLKENLQTLGTEIERLIKHQHELEQRSKKT</sequence>
<dbReference type="Proteomes" id="UP000694542">
    <property type="component" value="Chromosome 28"/>
</dbReference>
<feature type="region of interest" description="Disordered" evidence="2">
    <location>
        <begin position="23"/>
        <end position="81"/>
    </location>
</feature>
<proteinExistence type="predicted"/>
<evidence type="ECO:0000256" key="2">
    <source>
        <dbReference type="SAM" id="MobiDB-lite"/>
    </source>
</evidence>
<dbReference type="Ensembl" id="ENSCAFT00040040607.1">
    <property type="protein sequence ID" value="ENSCAFP00040035419.1"/>
    <property type="gene ID" value="ENSCAFG00040021862.1"/>
</dbReference>
<dbReference type="Ensembl" id="ENSCAFT00030048340.1">
    <property type="protein sequence ID" value="ENSCAFP00030042299.1"/>
    <property type="gene ID" value="ENSCAFG00030026133.1"/>
</dbReference>
<feature type="compositionally biased region" description="Basic and acidic residues" evidence="2">
    <location>
        <begin position="711"/>
        <end position="725"/>
    </location>
</feature>